<sequence length="44" mass="5165">MRAKLSKNTSKSREIGNKYTRSPKYILFLINTTILSPIKFVSYR</sequence>
<evidence type="ECO:0000313" key="1">
    <source>
        <dbReference type="EMBL" id="UVC54688.1"/>
    </source>
</evidence>
<dbReference type="EMBL" id="CP056068">
    <property type="protein sequence ID" value="UVC54688.1"/>
    <property type="molecule type" value="Genomic_DNA"/>
</dbReference>
<protein>
    <submittedName>
        <fullName evidence="1">Uncharacterized protein</fullName>
    </submittedName>
</protein>
<evidence type="ECO:0000313" key="2">
    <source>
        <dbReference type="Proteomes" id="UP000244803"/>
    </source>
</evidence>
<dbReference type="Proteomes" id="UP000244803">
    <property type="component" value="Chromosome 2"/>
</dbReference>
<gene>
    <name evidence="1" type="ORF">MACJ_003658</name>
</gene>
<proteinExistence type="predicted"/>
<organism evidence="1 2">
    <name type="scientific">Theileria orientalis</name>
    <dbReference type="NCBI Taxonomy" id="68886"/>
    <lineage>
        <taxon>Eukaryota</taxon>
        <taxon>Sar</taxon>
        <taxon>Alveolata</taxon>
        <taxon>Apicomplexa</taxon>
        <taxon>Aconoidasida</taxon>
        <taxon>Piroplasmida</taxon>
        <taxon>Theileriidae</taxon>
        <taxon>Theileria</taxon>
    </lineage>
</organism>
<accession>A0A976SLC9</accession>
<name>A0A976SLC9_THEOR</name>
<reference evidence="1" key="1">
    <citation type="submission" date="2022-07" db="EMBL/GenBank/DDBJ databases">
        <title>Evaluation of T. orientalis genome assembly methods using nanopore sequencing and analysis of variation between genomes.</title>
        <authorList>
            <person name="Yam J."/>
            <person name="Micallef M.L."/>
            <person name="Liu M."/>
            <person name="Djordjevic S.P."/>
            <person name="Bogema D.R."/>
            <person name="Jenkins C."/>
        </authorList>
    </citation>
    <scope>NUCLEOTIDE SEQUENCE</scope>
    <source>
        <strain evidence="1">Fish Creek</strain>
    </source>
</reference>
<dbReference type="AlphaFoldDB" id="A0A976SLC9"/>